<evidence type="ECO:0000256" key="6">
    <source>
        <dbReference type="SAM" id="MobiDB-lite"/>
    </source>
</evidence>
<evidence type="ECO:0000313" key="8">
    <source>
        <dbReference type="Proteomes" id="UP000025227"/>
    </source>
</evidence>
<dbReference type="PANTHER" id="PTHR46462:SF3">
    <property type="entry name" value="UPSET, ISOFORM A"/>
    <property type="match status" value="1"/>
</dbReference>
<feature type="region of interest" description="Disordered" evidence="6">
    <location>
        <begin position="1"/>
        <end position="106"/>
    </location>
</feature>
<feature type="compositionally biased region" description="Polar residues" evidence="6">
    <location>
        <begin position="748"/>
        <end position="771"/>
    </location>
</feature>
<keyword evidence="3" id="KW-0862">Zinc</keyword>
<evidence type="ECO:0000256" key="5">
    <source>
        <dbReference type="SAM" id="Coils"/>
    </source>
</evidence>
<keyword evidence="4" id="KW-0156">Chromatin regulator</keyword>
<dbReference type="SMART" id="SM00317">
    <property type="entry name" value="SET"/>
    <property type="match status" value="1"/>
</dbReference>
<keyword evidence="8" id="KW-1185">Reference proteome</keyword>
<feature type="region of interest" description="Disordered" evidence="6">
    <location>
        <begin position="591"/>
        <end position="701"/>
    </location>
</feature>
<feature type="compositionally biased region" description="Polar residues" evidence="6">
    <location>
        <begin position="59"/>
        <end position="77"/>
    </location>
</feature>
<feature type="compositionally biased region" description="Polar residues" evidence="6">
    <location>
        <begin position="691"/>
        <end position="701"/>
    </location>
</feature>
<feature type="compositionally biased region" description="Acidic residues" evidence="6">
    <location>
        <begin position="85"/>
        <end position="95"/>
    </location>
</feature>
<feature type="region of interest" description="Disordered" evidence="6">
    <location>
        <begin position="366"/>
        <end position="545"/>
    </location>
</feature>
<dbReference type="InterPro" id="IPR001214">
    <property type="entry name" value="SET_dom"/>
</dbReference>
<feature type="region of interest" description="Disordered" evidence="6">
    <location>
        <begin position="1498"/>
        <end position="1521"/>
    </location>
</feature>
<dbReference type="OrthoDB" id="5877798at2759"/>
<dbReference type="GO" id="GO:0070210">
    <property type="term" value="C:Rpd3L-Expanded complex"/>
    <property type="evidence" value="ECO:0007669"/>
    <property type="project" value="TreeGrafter"/>
</dbReference>
<dbReference type="PROSITE" id="PS50280">
    <property type="entry name" value="SET"/>
    <property type="match status" value="1"/>
</dbReference>
<feature type="compositionally biased region" description="Acidic residues" evidence="6">
    <location>
        <begin position="789"/>
        <end position="799"/>
    </location>
</feature>
<keyword evidence="1" id="KW-0479">Metal-binding</keyword>
<dbReference type="CDD" id="cd15550">
    <property type="entry name" value="PHD_MLL5"/>
    <property type="match status" value="1"/>
</dbReference>
<keyword evidence="5" id="KW-0175">Coiled coil</keyword>
<dbReference type="GO" id="GO:0008270">
    <property type="term" value="F:zinc ion binding"/>
    <property type="evidence" value="ECO:0007669"/>
    <property type="project" value="UniProtKB-KW"/>
</dbReference>
<dbReference type="SUPFAM" id="SSF57903">
    <property type="entry name" value="FYVE/PHD zinc finger"/>
    <property type="match status" value="1"/>
</dbReference>
<feature type="compositionally biased region" description="Low complexity" evidence="6">
    <location>
        <begin position="1667"/>
        <end position="1676"/>
    </location>
</feature>
<feature type="compositionally biased region" description="Pro residues" evidence="6">
    <location>
        <begin position="1740"/>
        <end position="1760"/>
    </location>
</feature>
<evidence type="ECO:0000256" key="3">
    <source>
        <dbReference type="ARBA" id="ARBA00022833"/>
    </source>
</evidence>
<feature type="compositionally biased region" description="Low complexity" evidence="6">
    <location>
        <begin position="1615"/>
        <end position="1628"/>
    </location>
</feature>
<reference evidence="9" key="1">
    <citation type="submission" date="2020-12" db="UniProtKB">
        <authorList>
            <consortium name="WormBaseParasite"/>
        </authorList>
    </citation>
    <scope>IDENTIFICATION</scope>
    <source>
        <strain evidence="9">MHco3</strain>
    </source>
</reference>
<feature type="compositionally biased region" description="Low complexity" evidence="6">
    <location>
        <begin position="1452"/>
        <end position="1465"/>
    </location>
</feature>
<feature type="region of interest" description="Disordered" evidence="6">
    <location>
        <begin position="741"/>
        <end position="799"/>
    </location>
</feature>
<proteinExistence type="predicted"/>
<feature type="compositionally biased region" description="Basic and acidic residues" evidence="6">
    <location>
        <begin position="1185"/>
        <end position="1195"/>
    </location>
</feature>
<feature type="compositionally biased region" description="Polar residues" evidence="6">
    <location>
        <begin position="1257"/>
        <end position="1281"/>
    </location>
</feature>
<feature type="compositionally biased region" description="Low complexity" evidence="6">
    <location>
        <begin position="1761"/>
        <end position="1780"/>
    </location>
</feature>
<dbReference type="PROSITE" id="PS01359">
    <property type="entry name" value="ZF_PHD_1"/>
    <property type="match status" value="1"/>
</dbReference>
<feature type="region of interest" description="Disordered" evidence="6">
    <location>
        <begin position="1108"/>
        <end position="1483"/>
    </location>
</feature>
<feature type="region of interest" description="Disordered" evidence="6">
    <location>
        <begin position="1600"/>
        <end position="1697"/>
    </location>
</feature>
<dbReference type="SUPFAM" id="SSF82199">
    <property type="entry name" value="SET domain"/>
    <property type="match status" value="1"/>
</dbReference>
<evidence type="ECO:0000256" key="2">
    <source>
        <dbReference type="ARBA" id="ARBA00022771"/>
    </source>
</evidence>
<dbReference type="OMA" id="HEMSEGP"/>
<sequence length="1839" mass="199296">MSDVCEGSPAEDPSTISLNQPSSESLPIEPRPEGEPSSEVERGSSEPVHPQENEEEQSVTESSGINSEAASNTQSTPVKRYVIADSDDDVTDEEDGAQHSWNSEERILKGDHDYAAPCESKLANKVEPSEAFPVLPGLAELGIVSDDLEVPSEQHIASSRIPPTHLGYEQREPNIINRSPAAVRDGGVYRASESQSGYLARPARTTIQASSGYRGVQVAPDRSLPHTQQHQQPHFFVAGYNGAPVARRVMTTAPISSPSIVQKRTMPRIVTTPTQMRLSGPRVIGNAPHVSTQQPNQRQSPAMVAAPPVQRQVDPPPHRSFHQGPETSHRVVLVQSGAGSRVAFSPADPSQAALANAPAPLLVSSRGTRPIVRGRGGSVTGRVKKESTSGVSGEETSPTHSPQATPRIPLNTPLHGTRTVPISPRKQVHFSDGVAVGPGSGGAPSPLRMQGMPPTSLHPDADSSSHQGGIRSPSRLTSARIRAPAPTVAPHSATAAVSASVTSPTRTIHTTSPQTPPLPENFVDDAEAGSQSYTESEANKNSTLPPEVIAAATSLSAETGVNHPQWTNNDISAEDFKAKIEEISREIAQEMEEKQKKMESEAQAREKRRPSSDVATGMRRRSGADSQFSGGEEMETGGPATGAPRGRGRPRGSGRTRSSLSSSSSTGVGATSTTPLHHEMSEGPYGAARSTDYQSSRITGRSSVRGNVVPITAYDGSMAPELPPPLPPISNAQTLRGAYQSPGLAQSPHASQRTSTSIDQSPLSPGYQQKGVNGVSPDEDLANVSTDPSSDEEEATEEAEWGDYVTRCLCEMQHNDEWMVECEQCNVWQHMKCMGIDPKKFNQNDTYLCEYCKPRPLKWTKKQAQELQLKQLKAVSREKERKMAEKLRRREERKRAKLSQRLKERNLAKTPKRGPAAYKKFQLISRNEYTKRAKQMLALFDTTAGAQSILENSRDLKRGKRMFVAPDIEGLVSTEAIKQDDVIMEYVGHVCLPDECPGRLQRGALQPYCVLYNGLGQNLLCIDARRQGSEARFARRCCRSNSTLKHVLLNGSIYVMLVASERIEKGTEVTIPFDCDFRDTLVPVECACGEDPNCYMKQFNNSLRNKASFEERSNRDVTAQQSQPSNGTASSRAAKAAASPQKPKTENRGRPKGSGKKEKVADDTPRKKGPVGRKPKKVGIRLRRHSDSKNTKSSDESMEQSAETDTADNMEEKMTEEKEETTAKKEPQVAEAPSTPHPPPTESAAEEVKEEEKVNEPASTEQPESSSQAKQASEGNKSAPSSPKKEEQQPRGGRRRNSTGSSRFPKREAIEQLKVVMDYTLPEDRNKPSREERKLQAALAAIERKEEKEKRRAEAHKDSGDAKEKRGPGRPARSSTGSSGKVGKRHMEKHPEKEKDKKVEAVVEPSVRESPRGKKKREEFKENEVDEVSTIAQPPRKRWAAAVKENEAAQRASSPEVTSSSSATSMGAGDVSSADSVNPSSVGGKKLWLRRHAAESVSEESLQAVDTTASSEPLSCAADSTSDIATLPSRVQMSPPLKKRRHMLDACQSDEHVAATALAQMGAKAEGFRFHWNMALRYLMPNLNERLHVDFDLAETVHRPLPQPSVRQPPTTLPSVSVDTATTTSTSSQVPLASPVEVRKAKRLSLEDYKRRRSTMGPSDSAGGPTGAAATQGTTGNDHKGRIGESSSRPSRSFIPTMDTSLDQSALLRPLDSSVPIPPLGVPPDLEVVKKMILEESCIPTPPVAPTLPPPPPPPPPPVETPASTVPASSSDMSIGSSSESGEERMSLADRLAKEFGVGTAGTPRSPKSLLSSSHRAMTLRDVPPPPPPGPRPTRNTRW</sequence>
<dbReference type="Gene3D" id="2.170.270.10">
    <property type="entry name" value="SET domain"/>
    <property type="match status" value="1"/>
</dbReference>
<feature type="compositionally biased region" description="Basic and acidic residues" evidence="6">
    <location>
        <begin position="591"/>
        <end position="611"/>
    </location>
</feature>
<dbReference type="InterPro" id="IPR001965">
    <property type="entry name" value="Znf_PHD"/>
</dbReference>
<dbReference type="InterPro" id="IPR046341">
    <property type="entry name" value="SET_dom_sf"/>
</dbReference>
<feature type="compositionally biased region" description="Basic and acidic residues" evidence="6">
    <location>
        <begin position="1322"/>
        <end position="1335"/>
    </location>
</feature>
<feature type="compositionally biased region" description="Polar residues" evidence="6">
    <location>
        <begin position="529"/>
        <end position="544"/>
    </location>
</feature>
<feature type="compositionally biased region" description="Basic and acidic residues" evidence="6">
    <location>
        <begin position="1389"/>
        <end position="1423"/>
    </location>
</feature>
<feature type="compositionally biased region" description="Basic and acidic residues" evidence="6">
    <location>
        <begin position="1342"/>
        <end position="1367"/>
    </location>
</feature>
<feature type="compositionally biased region" description="Polar residues" evidence="6">
    <location>
        <begin position="289"/>
        <end position="300"/>
    </location>
</feature>
<dbReference type="Gene3D" id="3.30.40.10">
    <property type="entry name" value="Zinc/RING finger domain, C3HC4 (zinc finger)"/>
    <property type="match status" value="1"/>
</dbReference>
<evidence type="ECO:0000259" key="7">
    <source>
        <dbReference type="PROSITE" id="PS50280"/>
    </source>
</evidence>
<feature type="domain" description="SET" evidence="7">
    <location>
        <begin position="935"/>
        <end position="1074"/>
    </location>
</feature>
<feature type="compositionally biased region" description="Low complexity" evidence="6">
    <location>
        <begin position="655"/>
        <end position="675"/>
    </location>
</feature>
<dbReference type="SMART" id="SM00249">
    <property type="entry name" value="PHD"/>
    <property type="match status" value="1"/>
</dbReference>
<feature type="compositionally biased region" description="Low complexity" evidence="6">
    <location>
        <begin position="1129"/>
        <end position="1139"/>
    </location>
</feature>
<feature type="compositionally biased region" description="Low complexity" evidence="6">
    <location>
        <begin position="483"/>
        <end position="505"/>
    </location>
</feature>
<feature type="compositionally biased region" description="Basic and acidic residues" evidence="6">
    <location>
        <begin position="30"/>
        <end position="52"/>
    </location>
</feature>
<feature type="region of interest" description="Disordered" evidence="6">
    <location>
        <begin position="278"/>
        <end position="328"/>
    </location>
</feature>
<organism evidence="8 9">
    <name type="scientific">Haemonchus contortus</name>
    <name type="common">Barber pole worm</name>
    <dbReference type="NCBI Taxonomy" id="6289"/>
    <lineage>
        <taxon>Eukaryota</taxon>
        <taxon>Metazoa</taxon>
        <taxon>Ecdysozoa</taxon>
        <taxon>Nematoda</taxon>
        <taxon>Chromadorea</taxon>
        <taxon>Rhabditida</taxon>
        <taxon>Rhabditina</taxon>
        <taxon>Rhabditomorpha</taxon>
        <taxon>Strongyloidea</taxon>
        <taxon>Trichostrongylidae</taxon>
        <taxon>Haemonchus</taxon>
    </lineage>
</organism>
<dbReference type="InterPro" id="IPR013083">
    <property type="entry name" value="Znf_RING/FYVE/PHD"/>
</dbReference>
<evidence type="ECO:0000256" key="4">
    <source>
        <dbReference type="ARBA" id="ARBA00022853"/>
    </source>
</evidence>
<keyword evidence="2" id="KW-0863">Zinc-finger</keyword>
<dbReference type="GO" id="GO:0006325">
    <property type="term" value="P:chromatin organization"/>
    <property type="evidence" value="ECO:0007669"/>
    <property type="project" value="UniProtKB-KW"/>
</dbReference>
<feature type="compositionally biased region" description="Basic and acidic residues" evidence="6">
    <location>
        <begin position="1246"/>
        <end position="1255"/>
    </location>
</feature>
<protein>
    <submittedName>
        <fullName evidence="9">SET domain-containing protein</fullName>
    </submittedName>
</protein>
<feature type="compositionally biased region" description="Basic and acidic residues" evidence="6">
    <location>
        <begin position="1143"/>
        <end position="1166"/>
    </location>
</feature>
<dbReference type="GO" id="GO:0034967">
    <property type="term" value="C:Set3 complex"/>
    <property type="evidence" value="ECO:0007669"/>
    <property type="project" value="TreeGrafter"/>
</dbReference>
<feature type="compositionally biased region" description="Polar residues" evidence="6">
    <location>
        <begin position="1499"/>
        <end position="1521"/>
    </location>
</feature>
<name>A0A7I5EBM3_HAECO</name>
<dbReference type="WBParaSite" id="HCON_00128620-00001">
    <property type="protein sequence ID" value="HCON_00128620-00001"/>
    <property type="gene ID" value="HCON_00128620"/>
</dbReference>
<feature type="compositionally biased region" description="Basic and acidic residues" evidence="6">
    <location>
        <begin position="1210"/>
        <end position="1228"/>
    </location>
</feature>
<dbReference type="Pfam" id="PF20826">
    <property type="entry name" value="PHD_5"/>
    <property type="match status" value="1"/>
</dbReference>
<feature type="compositionally biased region" description="Polar residues" evidence="6">
    <location>
        <begin position="1116"/>
        <end position="1128"/>
    </location>
</feature>
<dbReference type="Proteomes" id="UP000025227">
    <property type="component" value="Unplaced"/>
</dbReference>
<feature type="compositionally biased region" description="Polar residues" evidence="6">
    <location>
        <begin position="14"/>
        <end position="25"/>
    </location>
</feature>
<evidence type="ECO:0000313" key="9">
    <source>
        <dbReference type="WBParaSite" id="HCON_00128620-00001"/>
    </source>
</evidence>
<feature type="compositionally biased region" description="Basic residues" evidence="6">
    <location>
        <begin position="1167"/>
        <end position="1184"/>
    </location>
</feature>
<evidence type="ECO:0000256" key="1">
    <source>
        <dbReference type="ARBA" id="ARBA00022723"/>
    </source>
</evidence>
<dbReference type="GO" id="GO:0006355">
    <property type="term" value="P:regulation of DNA-templated transcription"/>
    <property type="evidence" value="ECO:0007669"/>
    <property type="project" value="TreeGrafter"/>
</dbReference>
<dbReference type="Pfam" id="PF00856">
    <property type="entry name" value="SET"/>
    <property type="match status" value="1"/>
</dbReference>
<dbReference type="InterPro" id="IPR019786">
    <property type="entry name" value="Zinc_finger_PHD-type_CS"/>
</dbReference>
<accession>A0A7I5EBM3</accession>
<dbReference type="InterPro" id="IPR011011">
    <property type="entry name" value="Znf_FYVE_PHD"/>
</dbReference>
<dbReference type="CDD" id="cd10529">
    <property type="entry name" value="SET_SETD5-like"/>
    <property type="match status" value="1"/>
</dbReference>
<feature type="compositionally biased region" description="Basic and acidic residues" evidence="6">
    <location>
        <begin position="1782"/>
        <end position="1794"/>
    </location>
</feature>
<feature type="compositionally biased region" description="Pro residues" evidence="6">
    <location>
        <begin position="1823"/>
        <end position="1832"/>
    </location>
</feature>
<feature type="compositionally biased region" description="Polar residues" evidence="6">
    <location>
        <begin position="1605"/>
        <end position="1614"/>
    </location>
</feature>
<feature type="region of interest" description="Disordered" evidence="6">
    <location>
        <begin position="1740"/>
        <end position="1839"/>
    </location>
</feature>
<feature type="coiled-coil region" evidence="5">
    <location>
        <begin position="862"/>
        <end position="901"/>
    </location>
</feature>
<dbReference type="PANTHER" id="PTHR46462">
    <property type="entry name" value="UPSET, ISOFORM A"/>
    <property type="match status" value="1"/>
</dbReference>